<keyword evidence="2" id="KW-1185">Reference proteome</keyword>
<evidence type="ECO:0000313" key="2">
    <source>
        <dbReference type="Proteomes" id="UP000698800"/>
    </source>
</evidence>
<dbReference type="Proteomes" id="UP000698800">
    <property type="component" value="Unassembled WGS sequence"/>
</dbReference>
<comment type="caution">
    <text evidence="1">The sequence shown here is derived from an EMBL/GenBank/DDBJ whole genome shotgun (WGS) entry which is preliminary data.</text>
</comment>
<proteinExistence type="predicted"/>
<gene>
    <name evidence="1" type="ORF">FGG08_004880</name>
</gene>
<evidence type="ECO:0000313" key="1">
    <source>
        <dbReference type="EMBL" id="KAH0538547.1"/>
    </source>
</evidence>
<sequence>MNNYLYPYGSGHFGILGQPQNDSDYEGLYHGGECESSIPGQDFQRGPGPLDATHFQPIPEFGSENGGAQPEYVVDSTGSQLDLYTVYSDAGITYSGPVPTQAHEALESPDWLSTPDVIAMNTSFQEISNGVGTVQPPSAIAFAPPYNTQPPPVSSPFTMFQSLSIGNGSPPGYAPQQEFGLPPAGEMGKNVFYGDPPYVALALFSALKFQPVLIYSSDQQRYASSTTPPCLAPAIPVPRQTKTVVEILL</sequence>
<dbReference type="OrthoDB" id="10644614at2759"/>
<dbReference type="EMBL" id="JAGHQL010000105">
    <property type="protein sequence ID" value="KAH0538547.1"/>
    <property type="molecule type" value="Genomic_DNA"/>
</dbReference>
<reference evidence="1" key="1">
    <citation type="submission" date="2021-03" db="EMBL/GenBank/DDBJ databases">
        <title>Comparative genomics and phylogenomic investigation of the class Geoglossomycetes provide insights into ecological specialization and systematics.</title>
        <authorList>
            <person name="Melie T."/>
            <person name="Pirro S."/>
            <person name="Miller A.N."/>
            <person name="Quandt A."/>
        </authorList>
    </citation>
    <scope>NUCLEOTIDE SEQUENCE</scope>
    <source>
        <strain evidence="1">GBOQ0MN5Z8</strain>
    </source>
</reference>
<dbReference type="AlphaFoldDB" id="A0A9P8L2B1"/>
<protein>
    <submittedName>
        <fullName evidence="1">Uncharacterized protein</fullName>
    </submittedName>
</protein>
<accession>A0A9P8L2B1</accession>
<name>A0A9P8L2B1_9PEZI</name>
<organism evidence="1 2">
    <name type="scientific">Glutinoglossum americanum</name>
    <dbReference type="NCBI Taxonomy" id="1670608"/>
    <lineage>
        <taxon>Eukaryota</taxon>
        <taxon>Fungi</taxon>
        <taxon>Dikarya</taxon>
        <taxon>Ascomycota</taxon>
        <taxon>Pezizomycotina</taxon>
        <taxon>Geoglossomycetes</taxon>
        <taxon>Geoglossales</taxon>
        <taxon>Geoglossaceae</taxon>
        <taxon>Glutinoglossum</taxon>
    </lineage>
</organism>